<gene>
    <name evidence="1" type="ORF">JJB09_25405</name>
</gene>
<organism evidence="1 2">
    <name type="scientific">Rhizobium setariae</name>
    <dbReference type="NCBI Taxonomy" id="2801340"/>
    <lineage>
        <taxon>Bacteria</taxon>
        <taxon>Pseudomonadati</taxon>
        <taxon>Pseudomonadota</taxon>
        <taxon>Alphaproteobacteria</taxon>
        <taxon>Hyphomicrobiales</taxon>
        <taxon>Rhizobiaceae</taxon>
        <taxon>Rhizobium/Agrobacterium group</taxon>
        <taxon>Rhizobium</taxon>
    </lineage>
</organism>
<dbReference type="RefSeq" id="WP_201663906.1">
    <property type="nucleotide sequence ID" value="NZ_JAEQNC010000023.1"/>
</dbReference>
<dbReference type="Proteomes" id="UP000633219">
    <property type="component" value="Unassembled WGS sequence"/>
</dbReference>
<sequence length="259" mass="28199">MTLANGSTEKRYRVGTEINLSEPLTVIERILSACNGRLVESGGIYKVYTGAIPAAVVSITDDDIVISQGVSGDMFPGRESVYNSVTGSYCEPENGGQMKAFKRRTNADQLAADNGQIRAIEMTLDYCRSNTQAQRVARFAVNDNLRLVKHVIPLPAWARKLEPRDVIDWNSTRLGYVNKKFIAGDVTLCNDGIVWLAIREANPNDSDSASRSAIPARCCGRSSRSMSGESLQESCSPACISPPKTRWCATCKALRASPS</sequence>
<keyword evidence="2" id="KW-1185">Reference proteome</keyword>
<proteinExistence type="predicted"/>
<comment type="caution">
    <text evidence="1">The sequence shown here is derived from an EMBL/GenBank/DDBJ whole genome shotgun (WGS) entry which is preliminary data.</text>
</comment>
<evidence type="ECO:0000313" key="2">
    <source>
        <dbReference type="Proteomes" id="UP000633219"/>
    </source>
</evidence>
<accession>A0A936YWQ9</accession>
<protein>
    <submittedName>
        <fullName evidence="1">Uncharacterized protein</fullName>
    </submittedName>
</protein>
<evidence type="ECO:0000313" key="1">
    <source>
        <dbReference type="EMBL" id="MBL0375357.1"/>
    </source>
</evidence>
<name>A0A936YWQ9_9HYPH</name>
<dbReference type="EMBL" id="JAEQNC010000023">
    <property type="protein sequence ID" value="MBL0375357.1"/>
    <property type="molecule type" value="Genomic_DNA"/>
</dbReference>
<dbReference type="AlphaFoldDB" id="A0A936YWQ9"/>
<reference evidence="1" key="1">
    <citation type="submission" date="2021-01" db="EMBL/GenBank/DDBJ databases">
        <title>Rhizobium sp. strain KVB221 16S ribosomal RNA gene Genome sequencing and assembly.</title>
        <authorList>
            <person name="Kang M."/>
        </authorList>
    </citation>
    <scope>NUCLEOTIDE SEQUENCE</scope>
    <source>
        <strain evidence="1">KVB221</strain>
    </source>
</reference>